<gene>
    <name evidence="10" type="ORF">O3P69_020784</name>
</gene>
<evidence type="ECO:0000256" key="4">
    <source>
        <dbReference type="ARBA" id="ARBA00022692"/>
    </source>
</evidence>
<dbReference type="EMBL" id="JARAKH010000028">
    <property type="protein sequence ID" value="KAK8389049.1"/>
    <property type="molecule type" value="Genomic_DNA"/>
</dbReference>
<evidence type="ECO:0000256" key="8">
    <source>
        <dbReference type="SAM" id="Phobius"/>
    </source>
</evidence>
<comment type="similarity">
    <text evidence="2">Belongs to the G-protein coupled receptor 1 family.</text>
</comment>
<comment type="subcellular location">
    <subcellularLocation>
        <location evidence="1">Cell membrane</location>
        <topology evidence="1">Multi-pass membrane protein</topology>
    </subcellularLocation>
</comment>
<keyword evidence="4 8" id="KW-0812">Transmembrane</keyword>
<feature type="transmembrane region" description="Helical" evidence="8">
    <location>
        <begin position="64"/>
        <end position="92"/>
    </location>
</feature>
<feature type="transmembrane region" description="Helical" evidence="8">
    <location>
        <begin position="226"/>
        <end position="248"/>
    </location>
</feature>
<proteinExistence type="inferred from homology"/>
<evidence type="ECO:0000313" key="11">
    <source>
        <dbReference type="Proteomes" id="UP001487740"/>
    </source>
</evidence>
<organism evidence="10 11">
    <name type="scientific">Scylla paramamosain</name>
    <name type="common">Mud crab</name>
    <dbReference type="NCBI Taxonomy" id="85552"/>
    <lineage>
        <taxon>Eukaryota</taxon>
        <taxon>Metazoa</taxon>
        <taxon>Ecdysozoa</taxon>
        <taxon>Arthropoda</taxon>
        <taxon>Crustacea</taxon>
        <taxon>Multicrustacea</taxon>
        <taxon>Malacostraca</taxon>
        <taxon>Eumalacostraca</taxon>
        <taxon>Eucarida</taxon>
        <taxon>Decapoda</taxon>
        <taxon>Pleocyemata</taxon>
        <taxon>Brachyura</taxon>
        <taxon>Eubrachyura</taxon>
        <taxon>Portunoidea</taxon>
        <taxon>Portunidae</taxon>
        <taxon>Portuninae</taxon>
        <taxon>Scylla</taxon>
    </lineage>
</organism>
<feature type="transmembrane region" description="Helical" evidence="8">
    <location>
        <begin position="182"/>
        <end position="206"/>
    </location>
</feature>
<dbReference type="Gene3D" id="1.20.1070.10">
    <property type="entry name" value="Rhodopsin 7-helix transmembrane proteins"/>
    <property type="match status" value="1"/>
</dbReference>
<dbReference type="Proteomes" id="UP001487740">
    <property type="component" value="Unassembled WGS sequence"/>
</dbReference>
<keyword evidence="11" id="KW-1185">Reference proteome</keyword>
<keyword evidence="5 8" id="KW-1133">Transmembrane helix</keyword>
<evidence type="ECO:0000256" key="3">
    <source>
        <dbReference type="ARBA" id="ARBA00022475"/>
    </source>
</evidence>
<feature type="transmembrane region" description="Helical" evidence="8">
    <location>
        <begin position="277"/>
        <end position="298"/>
    </location>
</feature>
<feature type="domain" description="G-protein coupled receptors family 1 profile" evidence="9">
    <location>
        <begin position="81"/>
        <end position="339"/>
    </location>
</feature>
<accession>A0AAW0TNY0</accession>
<feature type="transmembrane region" description="Helical" evidence="8">
    <location>
        <begin position="151"/>
        <end position="170"/>
    </location>
</feature>
<dbReference type="EMBL" id="JARAKH010000028">
    <property type="protein sequence ID" value="KAK8389048.1"/>
    <property type="molecule type" value="Genomic_DNA"/>
</dbReference>
<dbReference type="PROSITE" id="PS50262">
    <property type="entry name" value="G_PROTEIN_RECEP_F1_2"/>
    <property type="match status" value="1"/>
</dbReference>
<dbReference type="AlphaFoldDB" id="A0AAW0TNY0"/>
<feature type="transmembrane region" description="Helical" evidence="8">
    <location>
        <begin position="318"/>
        <end position="341"/>
    </location>
</feature>
<evidence type="ECO:0000259" key="9">
    <source>
        <dbReference type="PROSITE" id="PS50262"/>
    </source>
</evidence>
<evidence type="ECO:0000256" key="7">
    <source>
        <dbReference type="SAM" id="MobiDB-lite"/>
    </source>
</evidence>
<keyword evidence="6 8" id="KW-0472">Membrane</keyword>
<comment type="caution">
    <text evidence="10">The sequence shown here is derived from an EMBL/GenBank/DDBJ whole genome shotgun (WGS) entry which is preliminary data.</text>
</comment>
<evidence type="ECO:0000256" key="5">
    <source>
        <dbReference type="ARBA" id="ARBA00022989"/>
    </source>
</evidence>
<dbReference type="GO" id="GO:0004930">
    <property type="term" value="F:G protein-coupled receptor activity"/>
    <property type="evidence" value="ECO:0007669"/>
    <property type="project" value="InterPro"/>
</dbReference>
<dbReference type="SUPFAM" id="SSF81321">
    <property type="entry name" value="Family A G protein-coupled receptor-like"/>
    <property type="match status" value="1"/>
</dbReference>
<keyword evidence="3" id="KW-1003">Cell membrane</keyword>
<feature type="region of interest" description="Disordered" evidence="7">
    <location>
        <begin position="399"/>
        <end position="435"/>
    </location>
</feature>
<evidence type="ECO:0000256" key="6">
    <source>
        <dbReference type="ARBA" id="ARBA00023136"/>
    </source>
</evidence>
<name>A0AAW0TNY0_SCYPA</name>
<evidence type="ECO:0000313" key="10">
    <source>
        <dbReference type="EMBL" id="KAK8389049.1"/>
    </source>
</evidence>
<dbReference type="InterPro" id="IPR017452">
    <property type="entry name" value="GPCR_Rhodpsn_7TM"/>
</dbReference>
<feature type="transmembrane region" description="Helical" evidence="8">
    <location>
        <begin position="104"/>
        <end position="131"/>
    </location>
</feature>
<dbReference type="PANTHER" id="PTHR22750">
    <property type="entry name" value="G-PROTEIN COUPLED RECEPTOR"/>
    <property type="match status" value="1"/>
</dbReference>
<dbReference type="InterPro" id="IPR000276">
    <property type="entry name" value="GPCR_Rhodpsn"/>
</dbReference>
<dbReference type="Pfam" id="PF00001">
    <property type="entry name" value="7tm_1"/>
    <property type="match status" value="1"/>
</dbReference>
<feature type="compositionally biased region" description="Polar residues" evidence="7">
    <location>
        <begin position="408"/>
        <end position="435"/>
    </location>
</feature>
<evidence type="ECO:0000256" key="2">
    <source>
        <dbReference type="ARBA" id="ARBA00010663"/>
    </source>
</evidence>
<reference evidence="10 11" key="1">
    <citation type="submission" date="2023-03" db="EMBL/GenBank/DDBJ databases">
        <title>High-quality genome of Scylla paramamosain provides insights in environmental adaptation.</title>
        <authorList>
            <person name="Zhang L."/>
        </authorList>
    </citation>
    <scope>NUCLEOTIDE SEQUENCE [LARGE SCALE GENOMIC DNA]</scope>
    <source>
        <strain evidence="10">LZ_2023a</strain>
        <tissue evidence="10">Muscle</tissue>
    </source>
</reference>
<evidence type="ECO:0000256" key="1">
    <source>
        <dbReference type="ARBA" id="ARBA00004651"/>
    </source>
</evidence>
<sequence>MALWNMSTASIPVMIPGVSERPWGDAVPGGCAEVVMDEVNATCFSEDEVAVQSEGSSNTQGQTYAIIVPVMIGLCVASGLVSSAVMCACPWVKRPMSPIVRLSLSLTAANTVFSVSLSIAVLVNSYLPAVYGVTVGKCTMLSLEAVRMGSIMVQILHLLAVALTHYIGTVRPLHYASTMTPLALKLILAWLWFVPMTGMFVAFASIPGQGFQSPSCSENYFYISGITFRIIWALLFFGPTVLISMVYCRIFHLLNHRALSLVSAEQRNQLRRNIKTVRTTALIVSSFVVGWGPAMVKFLLVCDECPIKPGSISLTTNIALGVIVNIIFCLKVFTDTFIYAVQLRDVRRALQAMWRQLREKVTGQPAEGPSRTVSRISRTASTRISLGSPALRRLRASLSRSSRSSASFKSNTPSHPSLQLGRTGSLPPSSATHCNSSSWPVTLEVSVYTNNHHKNDVRLTTLVEETQLDPIQEDDQDRL</sequence>
<protein>
    <recommendedName>
        <fullName evidence="9">G-protein coupled receptors family 1 profile domain-containing protein</fullName>
    </recommendedName>
</protein>
<dbReference type="GO" id="GO:0005886">
    <property type="term" value="C:plasma membrane"/>
    <property type="evidence" value="ECO:0007669"/>
    <property type="project" value="UniProtKB-SubCell"/>
</dbReference>